<proteinExistence type="inferred from homology"/>
<dbReference type="GO" id="GO:0005829">
    <property type="term" value="C:cytosol"/>
    <property type="evidence" value="ECO:0007669"/>
    <property type="project" value="TreeGrafter"/>
</dbReference>
<dbReference type="GeneID" id="43350046"/>
<dbReference type="HAMAP" id="MF_00659">
    <property type="entry name" value="UPF0250"/>
    <property type="match status" value="1"/>
</dbReference>
<evidence type="ECO:0000313" key="4">
    <source>
        <dbReference type="Proteomes" id="UP000462362"/>
    </source>
</evidence>
<dbReference type="AlphaFoldDB" id="A0A6I3S0T8"/>
<gene>
    <name evidence="3" type="ORF">GMD42_07380</name>
</gene>
<name>A0A6I3S0T8_9BURK</name>
<dbReference type="Pfam" id="PF04359">
    <property type="entry name" value="DUF493"/>
    <property type="match status" value="1"/>
</dbReference>
<dbReference type="InterPro" id="IPR027471">
    <property type="entry name" value="YbeD-like_sf"/>
</dbReference>
<dbReference type="EMBL" id="WNCL01000019">
    <property type="protein sequence ID" value="MTU43445.1"/>
    <property type="molecule type" value="Genomic_DNA"/>
</dbReference>
<comment type="caution">
    <text evidence="3">The sequence shown here is derived from an EMBL/GenBank/DDBJ whole genome shotgun (WGS) entry which is preliminary data.</text>
</comment>
<reference evidence="3 4" key="1">
    <citation type="journal article" date="2019" name="Nat. Med.">
        <title>A library of human gut bacterial isolates paired with longitudinal multiomics data enables mechanistic microbiome research.</title>
        <authorList>
            <person name="Poyet M."/>
            <person name="Groussin M."/>
            <person name="Gibbons S.M."/>
            <person name="Avila-Pacheco J."/>
            <person name="Jiang X."/>
            <person name="Kearney S.M."/>
            <person name="Perrotta A.R."/>
            <person name="Berdy B."/>
            <person name="Zhao S."/>
            <person name="Lieberman T.D."/>
            <person name="Swanson P.K."/>
            <person name="Smith M."/>
            <person name="Roesemann S."/>
            <person name="Alexander J.E."/>
            <person name="Rich S.A."/>
            <person name="Livny J."/>
            <person name="Vlamakis H."/>
            <person name="Clish C."/>
            <person name="Bullock K."/>
            <person name="Deik A."/>
            <person name="Scott J."/>
            <person name="Pierce K.A."/>
            <person name="Xavier R.J."/>
            <person name="Alm E.J."/>
        </authorList>
    </citation>
    <scope>NUCLEOTIDE SEQUENCE [LARGE SCALE GENOMIC DNA]</scope>
    <source>
        <strain evidence="3 4">BIOML-A2</strain>
    </source>
</reference>
<sequence>MAEQDKKDLPEELPAPLLQFPCEFPMKVVGQRTDDFAQQIVAIIEKHAPDFNASEVEMKVSGKGNYLSLGFLVNATSQDMLDDLYRSLTAHPLVKFVL</sequence>
<accession>A0A6I3S0T8</accession>
<protein>
    <recommendedName>
        <fullName evidence="2">UPF0250 protein GMD42_07380</fullName>
    </recommendedName>
</protein>
<evidence type="ECO:0000313" key="3">
    <source>
        <dbReference type="EMBL" id="MTU43445.1"/>
    </source>
</evidence>
<dbReference type="SUPFAM" id="SSF117991">
    <property type="entry name" value="YbeD/HP0495-like"/>
    <property type="match status" value="1"/>
</dbReference>
<dbReference type="Proteomes" id="UP000462362">
    <property type="component" value="Unassembled WGS sequence"/>
</dbReference>
<dbReference type="RefSeq" id="WP_008810329.1">
    <property type="nucleotide sequence ID" value="NZ_CAJUON010000005.1"/>
</dbReference>
<evidence type="ECO:0000256" key="2">
    <source>
        <dbReference type="HAMAP-Rule" id="MF_00659"/>
    </source>
</evidence>
<dbReference type="Gene3D" id="3.30.70.260">
    <property type="match status" value="1"/>
</dbReference>
<evidence type="ECO:0000256" key="1">
    <source>
        <dbReference type="ARBA" id="ARBA00008460"/>
    </source>
</evidence>
<comment type="similarity">
    <text evidence="1 2">Belongs to the UPF0250 family.</text>
</comment>
<dbReference type="PANTHER" id="PTHR38036:SF1">
    <property type="entry name" value="UPF0250 PROTEIN YBED"/>
    <property type="match status" value="1"/>
</dbReference>
<dbReference type="PANTHER" id="PTHR38036">
    <property type="entry name" value="UPF0250 PROTEIN YBED"/>
    <property type="match status" value="1"/>
</dbReference>
<organism evidence="3 4">
    <name type="scientific">Parasutterella excrementihominis</name>
    <dbReference type="NCBI Taxonomy" id="487175"/>
    <lineage>
        <taxon>Bacteria</taxon>
        <taxon>Pseudomonadati</taxon>
        <taxon>Pseudomonadota</taxon>
        <taxon>Betaproteobacteria</taxon>
        <taxon>Burkholderiales</taxon>
        <taxon>Sutterellaceae</taxon>
        <taxon>Parasutterella</taxon>
    </lineage>
</organism>
<dbReference type="InterPro" id="IPR007454">
    <property type="entry name" value="UPF0250_YbeD-like"/>
</dbReference>